<proteinExistence type="inferred from homology"/>
<keyword evidence="4" id="KW-0547">Nucleotide-binding</keyword>
<dbReference type="OMA" id="VQWNFTR"/>
<dbReference type="EMBL" id="AGNK02000423">
    <property type="status" value="NOT_ANNOTATED_CDS"/>
    <property type="molecule type" value="Genomic_DNA"/>
</dbReference>
<name>K3YYN6_SETIT</name>
<keyword evidence="3" id="KW-0677">Repeat</keyword>
<dbReference type="GO" id="GO:0000166">
    <property type="term" value="F:nucleotide binding"/>
    <property type="evidence" value="ECO:0007669"/>
    <property type="project" value="UniProtKB-KW"/>
</dbReference>
<comment type="similarity">
    <text evidence="1">Belongs to the disease resistance NB-LRR family.</text>
</comment>
<organism evidence="7 8">
    <name type="scientific">Setaria italica</name>
    <name type="common">Foxtail millet</name>
    <name type="synonym">Panicum italicum</name>
    <dbReference type="NCBI Taxonomy" id="4555"/>
    <lineage>
        <taxon>Eukaryota</taxon>
        <taxon>Viridiplantae</taxon>
        <taxon>Streptophyta</taxon>
        <taxon>Embryophyta</taxon>
        <taxon>Tracheophyta</taxon>
        <taxon>Spermatophyta</taxon>
        <taxon>Magnoliopsida</taxon>
        <taxon>Liliopsida</taxon>
        <taxon>Poales</taxon>
        <taxon>Poaceae</taxon>
        <taxon>PACMAD clade</taxon>
        <taxon>Panicoideae</taxon>
        <taxon>Panicodae</taxon>
        <taxon>Paniceae</taxon>
        <taxon>Cenchrinae</taxon>
        <taxon>Setaria</taxon>
    </lineage>
</organism>
<evidence type="ECO:0000256" key="3">
    <source>
        <dbReference type="ARBA" id="ARBA00022737"/>
    </source>
</evidence>
<dbReference type="Pfam" id="PF18052">
    <property type="entry name" value="Rx_N"/>
    <property type="match status" value="1"/>
</dbReference>
<dbReference type="Gene3D" id="1.20.5.4130">
    <property type="match status" value="1"/>
</dbReference>
<feature type="domain" description="Disease resistance N-terminal" evidence="6">
    <location>
        <begin position="12"/>
        <end position="56"/>
    </location>
</feature>
<protein>
    <recommendedName>
        <fullName evidence="6">Disease resistance N-terminal domain-containing protein</fullName>
    </recommendedName>
</protein>
<dbReference type="InParanoid" id="K3YYN6"/>
<sequence length="61" mass="6669">MAGVGEALVSAVLKEVLRKMRSAVGEQIKARWKLKKDMESIKSMVELVQALLRDADVGGMP</sequence>
<dbReference type="Proteomes" id="UP000004995">
    <property type="component" value="Unassembled WGS sequence"/>
</dbReference>
<dbReference type="HOGENOM" id="CLU_187947_0_0_1"/>
<evidence type="ECO:0000313" key="7">
    <source>
        <dbReference type="EnsemblPlants" id="KQL30322"/>
    </source>
</evidence>
<keyword evidence="8" id="KW-1185">Reference proteome</keyword>
<dbReference type="AlphaFoldDB" id="K3YYN6"/>
<evidence type="ECO:0000259" key="6">
    <source>
        <dbReference type="Pfam" id="PF18052"/>
    </source>
</evidence>
<reference evidence="7" key="2">
    <citation type="submission" date="2018-08" db="UniProtKB">
        <authorList>
            <consortium name="EnsemblPlants"/>
        </authorList>
    </citation>
    <scope>IDENTIFICATION</scope>
    <source>
        <strain evidence="7">Yugu1</strain>
    </source>
</reference>
<keyword evidence="2" id="KW-0433">Leucine-rich repeat</keyword>
<accession>K3YYN6</accession>
<evidence type="ECO:0000256" key="5">
    <source>
        <dbReference type="ARBA" id="ARBA00022821"/>
    </source>
</evidence>
<reference evidence="8" key="1">
    <citation type="journal article" date="2012" name="Nat. Biotechnol.">
        <title>Reference genome sequence of the model plant Setaria.</title>
        <authorList>
            <person name="Bennetzen J.L."/>
            <person name="Schmutz J."/>
            <person name="Wang H."/>
            <person name="Percifield R."/>
            <person name="Hawkins J."/>
            <person name="Pontaroli A.C."/>
            <person name="Estep M."/>
            <person name="Feng L."/>
            <person name="Vaughn J.N."/>
            <person name="Grimwood J."/>
            <person name="Jenkins J."/>
            <person name="Barry K."/>
            <person name="Lindquist E."/>
            <person name="Hellsten U."/>
            <person name="Deshpande S."/>
            <person name="Wang X."/>
            <person name="Wu X."/>
            <person name="Mitros T."/>
            <person name="Triplett J."/>
            <person name="Yang X."/>
            <person name="Ye C.Y."/>
            <person name="Mauro-Herrera M."/>
            <person name="Wang L."/>
            <person name="Li P."/>
            <person name="Sharma M."/>
            <person name="Sharma R."/>
            <person name="Ronald P.C."/>
            <person name="Panaud O."/>
            <person name="Kellogg E.A."/>
            <person name="Brutnell T.P."/>
            <person name="Doust A.N."/>
            <person name="Tuskan G.A."/>
            <person name="Rokhsar D."/>
            <person name="Devos K.M."/>
        </authorList>
    </citation>
    <scope>NUCLEOTIDE SEQUENCE [LARGE SCALE GENOMIC DNA]</scope>
    <source>
        <strain evidence="8">cv. Yugu1</strain>
    </source>
</reference>
<keyword evidence="5" id="KW-0611">Plant defense</keyword>
<evidence type="ECO:0000256" key="1">
    <source>
        <dbReference type="ARBA" id="ARBA00008894"/>
    </source>
</evidence>
<dbReference type="Gramene" id="KQL30322">
    <property type="protein sequence ID" value="KQL30322"/>
    <property type="gene ID" value="SETIT_019391mg"/>
</dbReference>
<evidence type="ECO:0000256" key="4">
    <source>
        <dbReference type="ARBA" id="ARBA00022741"/>
    </source>
</evidence>
<dbReference type="EnsemblPlants" id="KQL30322">
    <property type="protein sequence ID" value="KQL30322"/>
    <property type="gene ID" value="SETIT_019391mg"/>
</dbReference>
<evidence type="ECO:0000313" key="8">
    <source>
        <dbReference type="Proteomes" id="UP000004995"/>
    </source>
</evidence>
<dbReference type="InterPro" id="IPR041118">
    <property type="entry name" value="Rx_N"/>
</dbReference>
<dbReference type="GO" id="GO:0006952">
    <property type="term" value="P:defense response"/>
    <property type="evidence" value="ECO:0007669"/>
    <property type="project" value="UniProtKB-KW"/>
</dbReference>
<evidence type="ECO:0000256" key="2">
    <source>
        <dbReference type="ARBA" id="ARBA00022614"/>
    </source>
</evidence>